<keyword evidence="5" id="KW-0456">Lyase</keyword>
<dbReference type="PANTHER" id="PTHR11902:SF1">
    <property type="entry name" value="ENOLASE"/>
    <property type="match status" value="1"/>
</dbReference>
<dbReference type="GO" id="GO:0004634">
    <property type="term" value="F:phosphopyruvate hydratase activity"/>
    <property type="evidence" value="ECO:0007669"/>
    <property type="project" value="UniProtKB-EC"/>
</dbReference>
<evidence type="ECO:0000256" key="3">
    <source>
        <dbReference type="ARBA" id="ARBA00012058"/>
    </source>
</evidence>
<evidence type="ECO:0000256" key="5">
    <source>
        <dbReference type="ARBA" id="ARBA00023239"/>
    </source>
</evidence>
<evidence type="ECO:0000313" key="9">
    <source>
        <dbReference type="EMBL" id="KAK7827985.1"/>
    </source>
</evidence>
<protein>
    <recommendedName>
        <fullName evidence="3">phosphopyruvate hydratase</fullName>
        <ecNumber evidence="3">4.2.1.11</ecNumber>
    </recommendedName>
    <alternativeName>
        <fullName evidence="6">2-phospho-D-glycerate hydro-lyase</fullName>
    </alternativeName>
    <alternativeName>
        <fullName evidence="7">2-phosphoglycerate dehydratase</fullName>
    </alternativeName>
</protein>
<dbReference type="GO" id="GO:0006096">
    <property type="term" value="P:glycolytic process"/>
    <property type="evidence" value="ECO:0007669"/>
    <property type="project" value="UniProtKB-KW"/>
</dbReference>
<sequence>MIEMDGTQSKSKFGAYAIQELFLAICKVGAAEKGEPLYHFSELTGNPEVFLPVPVSFREAMHTGAEVYHSLTNVMKKKYEKGATDVGNEGRFAPHILENIGALELLEKNIIGKTRYPDQQITPNQLADLHKPFIWEYPVVSMEDLFDQEDWKAWQKFTTRAGIQVVGDDLTVISPERLAKAVSCHL</sequence>
<comment type="pathway">
    <text evidence="1">Carbohydrate degradation; glycolysis; pyruvate from D-glyceraldehyde 3-phosphate: step 4/5.</text>
</comment>
<keyword evidence="10" id="KW-1185">Reference proteome</keyword>
<comment type="similarity">
    <text evidence="2">Belongs to the enolase family.</text>
</comment>
<evidence type="ECO:0000256" key="2">
    <source>
        <dbReference type="ARBA" id="ARBA00009604"/>
    </source>
</evidence>
<gene>
    <name evidence="9" type="ORF">U0070_013611</name>
</gene>
<dbReference type="SUPFAM" id="SSF51604">
    <property type="entry name" value="Enolase C-terminal domain-like"/>
    <property type="match status" value="1"/>
</dbReference>
<dbReference type="InterPro" id="IPR020810">
    <property type="entry name" value="Enolase_C"/>
</dbReference>
<evidence type="ECO:0000256" key="7">
    <source>
        <dbReference type="ARBA" id="ARBA00032132"/>
    </source>
</evidence>
<evidence type="ECO:0000256" key="4">
    <source>
        <dbReference type="ARBA" id="ARBA00023152"/>
    </source>
</evidence>
<dbReference type="GO" id="GO:0000287">
    <property type="term" value="F:magnesium ion binding"/>
    <property type="evidence" value="ECO:0007669"/>
    <property type="project" value="InterPro"/>
</dbReference>
<accession>A0AAW0JMI2</accession>
<reference evidence="9 10" key="1">
    <citation type="journal article" date="2023" name="bioRxiv">
        <title>Conserved and derived expression patterns and positive selection on dental genes reveal complex evolutionary context of ever-growing rodent molars.</title>
        <authorList>
            <person name="Calamari Z.T."/>
            <person name="Song A."/>
            <person name="Cohen E."/>
            <person name="Akter M."/>
            <person name="Roy R.D."/>
            <person name="Hallikas O."/>
            <person name="Christensen M.M."/>
            <person name="Li P."/>
            <person name="Marangoni P."/>
            <person name="Jernvall J."/>
            <person name="Klein O.D."/>
        </authorList>
    </citation>
    <scope>NUCLEOTIDE SEQUENCE [LARGE SCALE GENOMIC DNA]</scope>
    <source>
        <strain evidence="9">V071</strain>
    </source>
</reference>
<dbReference type="InterPro" id="IPR029017">
    <property type="entry name" value="Enolase-like_N"/>
</dbReference>
<comment type="caution">
    <text evidence="9">The sequence shown here is derived from an EMBL/GenBank/DDBJ whole genome shotgun (WGS) entry which is preliminary data.</text>
</comment>
<evidence type="ECO:0000256" key="6">
    <source>
        <dbReference type="ARBA" id="ARBA00031125"/>
    </source>
</evidence>
<evidence type="ECO:0000313" key="10">
    <source>
        <dbReference type="Proteomes" id="UP001488838"/>
    </source>
</evidence>
<dbReference type="InterPro" id="IPR000941">
    <property type="entry name" value="Enolase"/>
</dbReference>
<proteinExistence type="inferred from homology"/>
<dbReference type="PANTHER" id="PTHR11902">
    <property type="entry name" value="ENOLASE"/>
    <property type="match status" value="1"/>
</dbReference>
<evidence type="ECO:0000259" key="8">
    <source>
        <dbReference type="SMART" id="SM01192"/>
    </source>
</evidence>
<dbReference type="EC" id="4.2.1.11" evidence="3"/>
<keyword evidence="4" id="KW-0324">Glycolysis</keyword>
<dbReference type="SUPFAM" id="SSF54826">
    <property type="entry name" value="Enolase N-terminal domain-like"/>
    <property type="match status" value="1"/>
</dbReference>
<dbReference type="EMBL" id="JBBHLL010000028">
    <property type="protein sequence ID" value="KAK7827985.1"/>
    <property type="molecule type" value="Genomic_DNA"/>
</dbReference>
<dbReference type="AlphaFoldDB" id="A0AAW0JMI2"/>
<name>A0AAW0JMI2_MYOGA</name>
<dbReference type="Gene3D" id="3.30.390.10">
    <property type="entry name" value="Enolase-like, N-terminal domain"/>
    <property type="match status" value="1"/>
</dbReference>
<organism evidence="9 10">
    <name type="scientific">Myodes glareolus</name>
    <name type="common">Bank vole</name>
    <name type="synonym">Clethrionomys glareolus</name>
    <dbReference type="NCBI Taxonomy" id="447135"/>
    <lineage>
        <taxon>Eukaryota</taxon>
        <taxon>Metazoa</taxon>
        <taxon>Chordata</taxon>
        <taxon>Craniata</taxon>
        <taxon>Vertebrata</taxon>
        <taxon>Euteleostomi</taxon>
        <taxon>Mammalia</taxon>
        <taxon>Eutheria</taxon>
        <taxon>Euarchontoglires</taxon>
        <taxon>Glires</taxon>
        <taxon>Rodentia</taxon>
        <taxon>Myomorpha</taxon>
        <taxon>Muroidea</taxon>
        <taxon>Cricetidae</taxon>
        <taxon>Arvicolinae</taxon>
        <taxon>Myodes</taxon>
    </lineage>
</organism>
<dbReference type="SMART" id="SM01192">
    <property type="entry name" value="Enolase_C"/>
    <property type="match status" value="1"/>
</dbReference>
<dbReference type="Gene3D" id="3.20.20.120">
    <property type="entry name" value="Enolase-like C-terminal domain"/>
    <property type="match status" value="2"/>
</dbReference>
<dbReference type="Pfam" id="PF00113">
    <property type="entry name" value="Enolase_C"/>
    <property type="match status" value="2"/>
</dbReference>
<evidence type="ECO:0000256" key="1">
    <source>
        <dbReference type="ARBA" id="ARBA00005031"/>
    </source>
</evidence>
<feature type="domain" description="Enolase C-terminal TIM barrel" evidence="8">
    <location>
        <begin position="45"/>
        <end position="186"/>
    </location>
</feature>
<dbReference type="Proteomes" id="UP001488838">
    <property type="component" value="Unassembled WGS sequence"/>
</dbReference>
<dbReference type="InterPro" id="IPR036849">
    <property type="entry name" value="Enolase-like_C_sf"/>
</dbReference>
<dbReference type="GO" id="GO:0000015">
    <property type="term" value="C:phosphopyruvate hydratase complex"/>
    <property type="evidence" value="ECO:0007669"/>
    <property type="project" value="InterPro"/>
</dbReference>